<gene>
    <name evidence="2" type="ORF">QBC32DRAFT_371203</name>
</gene>
<reference evidence="2" key="1">
    <citation type="journal article" date="2023" name="Mol. Phylogenet. Evol.">
        <title>Genome-scale phylogeny and comparative genomics of the fungal order Sordariales.</title>
        <authorList>
            <person name="Hensen N."/>
            <person name="Bonometti L."/>
            <person name="Westerberg I."/>
            <person name="Brannstrom I.O."/>
            <person name="Guillou S."/>
            <person name="Cros-Aarteil S."/>
            <person name="Calhoun S."/>
            <person name="Haridas S."/>
            <person name="Kuo A."/>
            <person name="Mondo S."/>
            <person name="Pangilinan J."/>
            <person name="Riley R."/>
            <person name="LaButti K."/>
            <person name="Andreopoulos B."/>
            <person name="Lipzen A."/>
            <person name="Chen C."/>
            <person name="Yan M."/>
            <person name="Daum C."/>
            <person name="Ng V."/>
            <person name="Clum A."/>
            <person name="Steindorff A."/>
            <person name="Ohm R.A."/>
            <person name="Martin F."/>
            <person name="Silar P."/>
            <person name="Natvig D.O."/>
            <person name="Lalanne C."/>
            <person name="Gautier V."/>
            <person name="Ament-Velasquez S.L."/>
            <person name="Kruys A."/>
            <person name="Hutchinson M.I."/>
            <person name="Powell A.J."/>
            <person name="Barry K."/>
            <person name="Miller A.N."/>
            <person name="Grigoriev I.V."/>
            <person name="Debuchy R."/>
            <person name="Gladieux P."/>
            <person name="Hiltunen Thoren M."/>
            <person name="Johannesson H."/>
        </authorList>
    </citation>
    <scope>NUCLEOTIDE SEQUENCE</scope>
    <source>
        <strain evidence="2">CBS 626.80</strain>
    </source>
</reference>
<sequence length="1304" mass="144895">MNPKMVGLKLANQRSTYSPSRSKPAGHRGILDPSYRPPSKLDIVDSGESDEDVDMDMDMDFVPGDLPVSSMSVFGQSHHEYNYGEQEKFKLSNVSSVNVSVTSVAMSPPRAPRPPPLLPRLPRAPRPSRPTRPPPPPPPPVPKNRLKRKRIDDPSYRPSGNSDESSFNDDEQDGESDEGIKALRGLNGLVVDMDDVKVKSKRVKKGRVRGKVSRTLLPKEHEESGDGENLKKPIQRKRKSVWDPCPSYKSQHEKDQHEDNNDSDDDEDESDSDSDSDQGINKAVKKGVVVNNNTATNINTNIKTKTQPPKSPDEDKNDRLPKKSDDEKQRPKKKKKKKAKSVLDPSYRPSSKDEEDDEYSDEWCSTDSDSDDGGSRRPRRKRVRVLVPEGGDGTKKNEDDVLPKKAEEDDVIAQGKTVRCEAEARPYLSPTFGRRKIKQQNRHRRTPRIYDPSYKYKPGSTSTDDESNSFDSAWSSEEGIQEKLEGKRTKAQHEPKVKVRRFLPMTDMKEEVIRRMLGRPRGGFGHEAAPRPAMTLTLTGNLKGKRPRVGRRQGSDPSFRPSETTSEEYSDSDEWDSSEGDVKGNGKRKKKGTKKNQNPRGLATATRKEHVGNGSPTKVSEAPQANAKPRTKNQPTAPQETKTKRKRRLPLGLDGTYKPSTDSSSSSSCESELESGSISEQDHSVSVSSPPPPKSQPKRQAPVSPVSFRFEGEAPSQTQIHIISHNVNVNIKTAFYPLSHGHQGRYTPWPPVRGTVYCQPCFREQVLVRGLLIRWGISETLRLLKLQLSGGAGSDFGKELDDALEEVLGACGVETDMEEIRRTSVEDHGQDHGEQHMDEGEERPERGQDTHAKPMNSARSPFSKKLPEDAQTLLVLRRLTDLVNLNTESTSTSTVFTERTSSSNTPPDIKTPSIDFPSVADAVFPKPHCSQQHQHQQDPTGPSRYSSPLPPCPGCPGLITQRGAAHNRTSTGNTIGINMSYFSTKHHLFPGSHLPSPSPSPLDNAINMLHDALGISPWLARRLWNQYQGSGIWELAKADSLVKKWHAKFLNGRQAVEKLPGAAEGKHSDNREVGMGNDDDDQAVMHALLEGLAHLEEELKVAFAADGSRREGNMAQIQNGRELGMLRLTGTERRKRCRDEHGDDYSFLGSTWDHTCTGPPPTKKCKLTKPIDLLKPKSEEAAPSPPWIPEDKPSMTPCQSCSGFNTVKYNSYASAARQNDYKEVGGKRPWVETLQWALNISESEAAKMTLNNFLDLISQSGKATYVKNSGWEFVVHRPGTAGSANDGETRMVFLDVRPGLDLHL</sequence>
<feature type="region of interest" description="Disordered" evidence="1">
    <location>
        <begin position="99"/>
        <end position="410"/>
    </location>
</feature>
<proteinExistence type="predicted"/>
<keyword evidence="3" id="KW-1185">Reference proteome</keyword>
<evidence type="ECO:0000313" key="2">
    <source>
        <dbReference type="EMBL" id="KAK3951345.1"/>
    </source>
</evidence>
<feature type="compositionally biased region" description="Basic and acidic residues" evidence="1">
    <location>
        <begin position="480"/>
        <end position="497"/>
    </location>
</feature>
<organism evidence="2 3">
    <name type="scientific">Pseudoneurospora amorphoporcata</name>
    <dbReference type="NCBI Taxonomy" id="241081"/>
    <lineage>
        <taxon>Eukaryota</taxon>
        <taxon>Fungi</taxon>
        <taxon>Dikarya</taxon>
        <taxon>Ascomycota</taxon>
        <taxon>Pezizomycotina</taxon>
        <taxon>Sordariomycetes</taxon>
        <taxon>Sordariomycetidae</taxon>
        <taxon>Sordariales</taxon>
        <taxon>Sordariaceae</taxon>
        <taxon>Pseudoneurospora</taxon>
    </lineage>
</organism>
<dbReference type="Proteomes" id="UP001303222">
    <property type="component" value="Unassembled WGS sequence"/>
</dbReference>
<dbReference type="EMBL" id="MU859150">
    <property type="protein sequence ID" value="KAK3951345.1"/>
    <property type="molecule type" value="Genomic_DNA"/>
</dbReference>
<feature type="compositionally biased region" description="Acidic residues" evidence="1">
    <location>
        <begin position="45"/>
        <end position="57"/>
    </location>
</feature>
<feature type="compositionally biased region" description="Basic and acidic residues" evidence="1">
    <location>
        <begin position="392"/>
        <end position="407"/>
    </location>
</feature>
<feature type="compositionally biased region" description="Basic and acidic residues" evidence="1">
    <location>
        <begin position="250"/>
        <end position="260"/>
    </location>
</feature>
<evidence type="ECO:0000256" key="1">
    <source>
        <dbReference type="SAM" id="MobiDB-lite"/>
    </source>
</evidence>
<feature type="compositionally biased region" description="Acidic residues" evidence="1">
    <location>
        <begin position="166"/>
        <end position="177"/>
    </location>
</feature>
<feature type="compositionally biased region" description="Low complexity" evidence="1">
    <location>
        <begin position="277"/>
        <end position="306"/>
    </location>
</feature>
<feature type="region of interest" description="Disordered" evidence="1">
    <location>
        <begin position="889"/>
        <end position="950"/>
    </location>
</feature>
<feature type="compositionally biased region" description="Low complexity" evidence="1">
    <location>
        <begin position="660"/>
        <end position="688"/>
    </location>
</feature>
<feature type="region of interest" description="Disordered" evidence="1">
    <location>
        <begin position="430"/>
        <end position="704"/>
    </location>
</feature>
<name>A0AAN6NT39_9PEZI</name>
<feature type="compositionally biased region" description="Basic and acidic residues" evidence="1">
    <location>
        <begin position="824"/>
        <end position="852"/>
    </location>
</feature>
<feature type="compositionally biased region" description="Acidic residues" evidence="1">
    <location>
        <begin position="565"/>
        <end position="579"/>
    </location>
</feature>
<dbReference type="PANTHER" id="PTHR48125">
    <property type="entry name" value="LP07818P1"/>
    <property type="match status" value="1"/>
</dbReference>
<feature type="region of interest" description="Disordered" evidence="1">
    <location>
        <begin position="1"/>
        <end position="57"/>
    </location>
</feature>
<comment type="caution">
    <text evidence="2">The sequence shown here is derived from an EMBL/GenBank/DDBJ whole genome shotgun (WGS) entry which is preliminary data.</text>
</comment>
<feature type="compositionally biased region" description="Polar residues" evidence="1">
    <location>
        <begin position="929"/>
        <end position="945"/>
    </location>
</feature>
<feature type="compositionally biased region" description="Low complexity" evidence="1">
    <location>
        <begin position="889"/>
        <end position="903"/>
    </location>
</feature>
<feature type="compositionally biased region" description="Basic and acidic residues" evidence="1">
    <location>
        <begin position="311"/>
        <end position="329"/>
    </location>
</feature>
<evidence type="ECO:0000313" key="3">
    <source>
        <dbReference type="Proteomes" id="UP001303222"/>
    </source>
</evidence>
<feature type="region of interest" description="Disordered" evidence="1">
    <location>
        <begin position="824"/>
        <end position="866"/>
    </location>
</feature>
<feature type="compositionally biased region" description="Basic and acidic residues" evidence="1">
    <location>
        <begin position="217"/>
        <end position="231"/>
    </location>
</feature>
<feature type="compositionally biased region" description="Acidic residues" evidence="1">
    <location>
        <begin position="261"/>
        <end position="276"/>
    </location>
</feature>
<feature type="compositionally biased region" description="Pro residues" evidence="1">
    <location>
        <begin position="109"/>
        <end position="142"/>
    </location>
</feature>
<dbReference type="PANTHER" id="PTHR48125:SF12">
    <property type="entry name" value="AT HOOK TRANSCRIPTION FACTOR FAMILY-RELATED"/>
    <property type="match status" value="1"/>
</dbReference>
<reference evidence="2" key="2">
    <citation type="submission" date="2023-06" db="EMBL/GenBank/DDBJ databases">
        <authorList>
            <consortium name="Lawrence Berkeley National Laboratory"/>
            <person name="Mondo S.J."/>
            <person name="Hensen N."/>
            <person name="Bonometti L."/>
            <person name="Westerberg I."/>
            <person name="Brannstrom I.O."/>
            <person name="Guillou S."/>
            <person name="Cros-Aarteil S."/>
            <person name="Calhoun S."/>
            <person name="Haridas S."/>
            <person name="Kuo A."/>
            <person name="Pangilinan J."/>
            <person name="Riley R."/>
            <person name="Labutti K."/>
            <person name="Andreopoulos B."/>
            <person name="Lipzen A."/>
            <person name="Chen C."/>
            <person name="Yanf M."/>
            <person name="Daum C."/>
            <person name="Ng V."/>
            <person name="Clum A."/>
            <person name="Steindorff A."/>
            <person name="Ohm R."/>
            <person name="Martin F."/>
            <person name="Silar P."/>
            <person name="Natvig D."/>
            <person name="Lalanne C."/>
            <person name="Gautier V."/>
            <person name="Ament-Velasquez S.L."/>
            <person name="Kruys A."/>
            <person name="Hutchinson M.I."/>
            <person name="Powell A.J."/>
            <person name="Barry K."/>
            <person name="Miller A.N."/>
            <person name="Grigoriev I.V."/>
            <person name="Debuchy R."/>
            <person name="Gladieux P."/>
            <person name="Thoren M.H."/>
            <person name="Johannesson H."/>
        </authorList>
    </citation>
    <scope>NUCLEOTIDE SEQUENCE</scope>
    <source>
        <strain evidence="2">CBS 626.80</strain>
    </source>
</reference>
<feature type="compositionally biased region" description="Basic residues" evidence="1">
    <location>
        <begin position="433"/>
        <end position="447"/>
    </location>
</feature>
<feature type="compositionally biased region" description="Basic residues" evidence="1">
    <location>
        <begin position="585"/>
        <end position="594"/>
    </location>
</feature>
<feature type="compositionally biased region" description="Basic residues" evidence="1">
    <location>
        <begin position="199"/>
        <end position="212"/>
    </location>
</feature>
<protein>
    <submittedName>
        <fullName evidence="2">Uncharacterized protein</fullName>
    </submittedName>
</protein>
<feature type="compositionally biased region" description="Polar residues" evidence="1">
    <location>
        <begin position="12"/>
        <end position="21"/>
    </location>
</feature>
<accession>A0AAN6NT39</accession>
<feature type="compositionally biased region" description="Basic residues" evidence="1">
    <location>
        <begin position="330"/>
        <end position="340"/>
    </location>
</feature>